<dbReference type="PANTHER" id="PTHR15749">
    <property type="entry name" value="FANCONI-ASSOCIATED NUCLEASE 1"/>
    <property type="match status" value="1"/>
</dbReference>
<dbReference type="GO" id="GO:0005634">
    <property type="term" value="C:nucleus"/>
    <property type="evidence" value="ECO:0007669"/>
    <property type="project" value="UniProtKB-SubCell"/>
</dbReference>
<dbReference type="SMART" id="SM00990">
    <property type="entry name" value="VRR_NUC"/>
    <property type="match status" value="1"/>
</dbReference>
<keyword evidence="5 8" id="KW-0378">Hydrolase</keyword>
<comment type="function">
    <text evidence="8">Nuclease required for the repair of DNA interstrand cross-links (ICL). Acts as a 5'-3' exonuclease that anchors at a cut end of DNA and cleaves DNA successively at every third nucleotide, allowing to excise an ICL from one strand through flanking incisions.</text>
</comment>
<sequence length="941" mass="105910">MSRLVYSGGDVDYQGPRLNDDGEEDEEDIQELEEGPAENQGNVKLEGVKRRESMYVTLFEDMLKTVLGGAEEALFLEKEIDYFYYFSRLSYNARYLIIRLLLRRPDKWHRLDSLKYQAELGTRANIIDAIKELCKFDEEVEIKAEEQEVIDLTLDDYDTYSPPSLPQVQAQAGPSTCAEVKDEPPEPDLTVLAEDESKMDLRCLLECLTVDELKSFAKDMKVKTVQKRAHIISALLNVAPAQTTFDFMKRRVSSLKTGAGGAMMKSFRQTTLSFIPGQKCKTQHERLREMVIAKLGKCIKVSSAFQKLVRRAHLVCFRLTQHAQTLLTSSILCQAKKRCYPAYAWSRTPDIWPSREALMAYEEALELEAQVDAIFDGSVPTSFVRGRSAASKTPARVTEHRFRTPSTPGSVLRPSISDSSESPDQKGKGKARFVEDADEGVKAETKDDSPRVQEARAVKAIFEEIYPRWQAQVITKGEEDGRRFGLERFDCGHVLTRIVCKGAYALGILKDHRYELQILEELLGQKRWRRGRRGKWHDRRALILMTHFPKDEATALRALDAVVEALEDTDTHIICRPMLERRLCRLEKRLGHSSEERHTSEGKLMEAIHVVIQGIRIHSRAAGLILDRMGRSVKKIPAASSNGQNIHMLFGLLFWDIIFAPVPGAFETPFQSAPLDIAEDSFYHSRKEIIEQRLEELESGKDRISSGERMTNIDPTELTVLDLIEIVTCLGGTALSVICRLLCEDYAGRGSGGPDLFIWDAQKTLCKFVEVKGPGDSLQENQKVWIDVLLRASVAVEVCRVKEEGEVPETSFGKGKKRKSKTKTKKEGHRVSEPEERFVESEDEPDELPSALPSVACPSQTVVVCPTASRAKGSSIDNTPSMASAISPEFARTVSTDDQMDWTPSQGRGKKRRTLTVDIVDTPSKKPRLQVTSSRPQPSHT</sequence>
<evidence type="ECO:0000256" key="6">
    <source>
        <dbReference type="ARBA" id="ARBA00022842"/>
    </source>
</evidence>
<feature type="domain" description="VRR-NUC" evidence="10">
    <location>
        <begin position="704"/>
        <end position="803"/>
    </location>
</feature>
<dbReference type="Proteomes" id="UP000008063">
    <property type="component" value="Unassembled WGS sequence"/>
</dbReference>
<evidence type="ECO:0000256" key="2">
    <source>
        <dbReference type="ARBA" id="ARBA00005533"/>
    </source>
</evidence>
<evidence type="ECO:0000313" key="12">
    <source>
        <dbReference type="Proteomes" id="UP000008063"/>
    </source>
</evidence>
<feature type="region of interest" description="Disordered" evidence="9">
    <location>
        <begin position="386"/>
        <end position="450"/>
    </location>
</feature>
<comment type="cofactor">
    <cofactor evidence="8">
        <name>Mg(2+)</name>
        <dbReference type="ChEBI" id="CHEBI:18420"/>
    </cofactor>
    <cofactor evidence="8">
        <name>Mn(2+)</name>
        <dbReference type="ChEBI" id="CHEBI:29035"/>
    </cofactor>
</comment>
<accession>F8Q861</accession>
<keyword evidence="12" id="KW-1185">Reference proteome</keyword>
<comment type="catalytic activity">
    <reaction evidence="1 8">
        <text>Hydrolytically removes 5'-nucleotides successively from the 3'-hydroxy termini of 3'-hydroxy-terminated oligonucleotides.</text>
        <dbReference type="EC" id="3.1.4.1"/>
    </reaction>
</comment>
<dbReference type="GO" id="GO:0008409">
    <property type="term" value="F:5'-3' exonuclease activity"/>
    <property type="evidence" value="ECO:0007669"/>
    <property type="project" value="TreeGrafter"/>
</dbReference>
<dbReference type="HOGENOM" id="CLU_005116_0_0_1"/>
<name>F8Q861_SERL3</name>
<dbReference type="InterPro" id="IPR014883">
    <property type="entry name" value="VRR_NUC"/>
</dbReference>
<feature type="region of interest" description="Disordered" evidence="9">
    <location>
        <begin position="892"/>
        <end position="941"/>
    </location>
</feature>
<keyword evidence="8" id="KW-0234">DNA repair</keyword>
<comment type="subcellular location">
    <subcellularLocation>
        <location evidence="8">Nucleus</location>
    </subcellularLocation>
</comment>
<dbReference type="Pfam" id="PF21170">
    <property type="entry name" value="FAN1_TPR"/>
    <property type="match status" value="1"/>
</dbReference>
<dbReference type="Gene3D" id="3.40.1350.10">
    <property type="match status" value="1"/>
</dbReference>
<comment type="similarity">
    <text evidence="2 8">Belongs to the FAN1 family.</text>
</comment>
<keyword evidence="8" id="KW-0539">Nucleus</keyword>
<evidence type="ECO:0000256" key="1">
    <source>
        <dbReference type="ARBA" id="ARBA00000983"/>
    </source>
</evidence>
<proteinExistence type="inferred from homology"/>
<dbReference type="InterPro" id="IPR033315">
    <property type="entry name" value="Fan1-like"/>
</dbReference>
<organism evidence="12">
    <name type="scientific">Serpula lacrymans var. lacrymans (strain S7.3)</name>
    <name type="common">Dry rot fungus</name>
    <dbReference type="NCBI Taxonomy" id="936435"/>
    <lineage>
        <taxon>Eukaryota</taxon>
        <taxon>Fungi</taxon>
        <taxon>Dikarya</taxon>
        <taxon>Basidiomycota</taxon>
        <taxon>Agaricomycotina</taxon>
        <taxon>Agaricomycetes</taxon>
        <taxon>Agaricomycetidae</taxon>
        <taxon>Boletales</taxon>
        <taxon>Coniophorineae</taxon>
        <taxon>Serpulaceae</taxon>
        <taxon>Serpula</taxon>
    </lineage>
</organism>
<dbReference type="GO" id="GO:0017108">
    <property type="term" value="F:5'-flap endonuclease activity"/>
    <property type="evidence" value="ECO:0007669"/>
    <property type="project" value="TreeGrafter"/>
</dbReference>
<dbReference type="InParanoid" id="F8Q861"/>
<dbReference type="AlphaFoldDB" id="F8Q861"/>
<dbReference type="InterPro" id="IPR049126">
    <property type="entry name" value="FAN1-like_TPR"/>
</dbReference>
<dbReference type="GO" id="GO:0070336">
    <property type="term" value="F:flap-structured DNA binding"/>
    <property type="evidence" value="ECO:0007669"/>
    <property type="project" value="TreeGrafter"/>
</dbReference>
<feature type="compositionally biased region" description="Basic and acidic residues" evidence="9">
    <location>
        <begin position="423"/>
        <end position="450"/>
    </location>
</feature>
<evidence type="ECO:0000259" key="10">
    <source>
        <dbReference type="SMART" id="SM00990"/>
    </source>
</evidence>
<evidence type="ECO:0000256" key="8">
    <source>
        <dbReference type="RuleBase" id="RU365033"/>
    </source>
</evidence>
<dbReference type="InterPro" id="IPR049132">
    <property type="entry name" value="FAN1-like_euk"/>
</dbReference>
<dbReference type="InterPro" id="IPR011856">
    <property type="entry name" value="tRNA_endonuc-like_dom_sf"/>
</dbReference>
<dbReference type="GO" id="GO:0046872">
    <property type="term" value="F:metal ion binding"/>
    <property type="evidence" value="ECO:0007669"/>
    <property type="project" value="UniProtKB-KW"/>
</dbReference>
<keyword evidence="7 8" id="KW-0464">Manganese</keyword>
<keyword evidence="8" id="KW-0227">DNA damage</keyword>
<keyword evidence="4 8" id="KW-0479">Metal-binding</keyword>
<dbReference type="EC" id="3.1.4.1" evidence="8"/>
<feature type="compositionally biased region" description="Basic residues" evidence="9">
    <location>
        <begin position="814"/>
        <end position="828"/>
    </location>
</feature>
<gene>
    <name evidence="11" type="ORF">SERLA73DRAFT_76815</name>
</gene>
<evidence type="ECO:0000256" key="5">
    <source>
        <dbReference type="ARBA" id="ARBA00022801"/>
    </source>
</evidence>
<reference evidence="12" key="1">
    <citation type="journal article" date="2011" name="Science">
        <title>The plant cell wall-decomposing machinery underlies the functional diversity of forest fungi.</title>
        <authorList>
            <person name="Eastwood D.C."/>
            <person name="Floudas D."/>
            <person name="Binder M."/>
            <person name="Majcherczyk A."/>
            <person name="Schneider P."/>
            <person name="Aerts A."/>
            <person name="Asiegbu F.O."/>
            <person name="Baker S.E."/>
            <person name="Barry K."/>
            <person name="Bendiksby M."/>
            <person name="Blumentritt M."/>
            <person name="Coutinho P.M."/>
            <person name="Cullen D."/>
            <person name="de Vries R.P."/>
            <person name="Gathman A."/>
            <person name="Goodell B."/>
            <person name="Henrissat B."/>
            <person name="Ihrmark K."/>
            <person name="Kauserud H."/>
            <person name="Kohler A."/>
            <person name="LaButti K."/>
            <person name="Lapidus A."/>
            <person name="Lavin J.L."/>
            <person name="Lee Y.-H."/>
            <person name="Lindquist E."/>
            <person name="Lilly W."/>
            <person name="Lucas S."/>
            <person name="Morin E."/>
            <person name="Murat C."/>
            <person name="Oguiza J.A."/>
            <person name="Park J."/>
            <person name="Pisabarro A.G."/>
            <person name="Riley R."/>
            <person name="Rosling A."/>
            <person name="Salamov A."/>
            <person name="Schmidt O."/>
            <person name="Schmutz J."/>
            <person name="Skrede I."/>
            <person name="Stenlid J."/>
            <person name="Wiebenga A."/>
            <person name="Xie X."/>
            <person name="Kuees U."/>
            <person name="Hibbett D.S."/>
            <person name="Hoffmeister D."/>
            <person name="Hoegberg N."/>
            <person name="Martin F."/>
            <person name="Grigoriev I.V."/>
            <person name="Watkinson S.C."/>
        </authorList>
    </citation>
    <scope>NUCLEOTIDE SEQUENCE [LARGE SCALE GENOMIC DNA]</scope>
    <source>
        <strain evidence="12">strain S7.3</strain>
    </source>
</reference>
<dbReference type="STRING" id="936435.F8Q861"/>
<feature type="region of interest" description="Disordered" evidence="9">
    <location>
        <begin position="1"/>
        <end position="42"/>
    </location>
</feature>
<keyword evidence="6 8" id="KW-0460">Magnesium</keyword>
<evidence type="ECO:0000256" key="7">
    <source>
        <dbReference type="ARBA" id="ARBA00023211"/>
    </source>
</evidence>
<feature type="compositionally biased region" description="Basic and acidic residues" evidence="9">
    <location>
        <begin position="829"/>
        <end position="840"/>
    </location>
</feature>
<dbReference type="Pfam" id="PF08774">
    <property type="entry name" value="VRR_NUC"/>
    <property type="match status" value="1"/>
</dbReference>
<dbReference type="EMBL" id="GL945485">
    <property type="protein sequence ID" value="EGN95749.1"/>
    <property type="molecule type" value="Genomic_DNA"/>
</dbReference>
<dbReference type="PANTHER" id="PTHR15749:SF4">
    <property type="entry name" value="FANCONI-ASSOCIATED NUCLEASE 1"/>
    <property type="match status" value="1"/>
</dbReference>
<feature type="compositionally biased region" description="Polar residues" evidence="9">
    <location>
        <begin position="930"/>
        <end position="941"/>
    </location>
</feature>
<feature type="region of interest" description="Disordered" evidence="9">
    <location>
        <begin position="807"/>
        <end position="853"/>
    </location>
</feature>
<evidence type="ECO:0000256" key="3">
    <source>
        <dbReference type="ARBA" id="ARBA00022722"/>
    </source>
</evidence>
<dbReference type="CDD" id="cd22326">
    <property type="entry name" value="FAN1-like"/>
    <property type="match status" value="1"/>
</dbReference>
<dbReference type="OrthoDB" id="76364at2759"/>
<dbReference type="OMA" id="ECRVESM"/>
<dbReference type="GO" id="GO:0004528">
    <property type="term" value="F:phosphodiesterase I activity"/>
    <property type="evidence" value="ECO:0007669"/>
    <property type="project" value="UniProtKB-EC"/>
</dbReference>
<dbReference type="GO" id="GO:0036297">
    <property type="term" value="P:interstrand cross-link repair"/>
    <property type="evidence" value="ECO:0007669"/>
    <property type="project" value="InterPro"/>
</dbReference>
<feature type="compositionally biased region" description="Acidic residues" evidence="9">
    <location>
        <begin position="21"/>
        <end position="36"/>
    </location>
</feature>
<feature type="compositionally biased region" description="Polar residues" evidence="9">
    <location>
        <begin position="893"/>
        <end position="906"/>
    </location>
</feature>
<keyword evidence="3 8" id="KW-0540">Nuclease</keyword>
<evidence type="ECO:0000256" key="4">
    <source>
        <dbReference type="ARBA" id="ARBA00022723"/>
    </source>
</evidence>
<evidence type="ECO:0000256" key="9">
    <source>
        <dbReference type="SAM" id="MobiDB-lite"/>
    </source>
</evidence>
<protein>
    <recommendedName>
        <fullName evidence="8">Fanconi-associated nuclease</fullName>
        <ecNumber evidence="8">3.1.4.1</ecNumber>
    </recommendedName>
</protein>
<dbReference type="FunCoup" id="F8Q861">
    <property type="interactions" value="291"/>
</dbReference>
<evidence type="ECO:0000313" key="11">
    <source>
        <dbReference type="EMBL" id="EGN95749.1"/>
    </source>
</evidence>